<dbReference type="EMBL" id="FOQH01000009">
    <property type="protein sequence ID" value="SFI77843.1"/>
    <property type="molecule type" value="Genomic_DNA"/>
</dbReference>
<dbReference type="Proteomes" id="UP000199377">
    <property type="component" value="Unassembled WGS sequence"/>
</dbReference>
<dbReference type="InterPro" id="IPR036390">
    <property type="entry name" value="WH_DNA-bd_sf"/>
</dbReference>
<evidence type="ECO:0000259" key="4">
    <source>
        <dbReference type="PROSITE" id="PS51000"/>
    </source>
</evidence>
<dbReference type="InterPro" id="IPR037171">
    <property type="entry name" value="NagB/RpiA_transferase-like"/>
</dbReference>
<name>A0A1I3KZE0_9RHOB</name>
<dbReference type="PROSITE" id="PS51000">
    <property type="entry name" value="HTH_DEOR_2"/>
    <property type="match status" value="1"/>
</dbReference>
<evidence type="ECO:0000313" key="5">
    <source>
        <dbReference type="EMBL" id="SFI77843.1"/>
    </source>
</evidence>
<dbReference type="Pfam" id="PF00455">
    <property type="entry name" value="DeoRC"/>
    <property type="match status" value="1"/>
</dbReference>
<dbReference type="GO" id="GO:0003700">
    <property type="term" value="F:DNA-binding transcription factor activity"/>
    <property type="evidence" value="ECO:0007669"/>
    <property type="project" value="InterPro"/>
</dbReference>
<reference evidence="5 6" key="1">
    <citation type="submission" date="2016-10" db="EMBL/GenBank/DDBJ databases">
        <authorList>
            <person name="de Groot N.N."/>
        </authorList>
    </citation>
    <scope>NUCLEOTIDE SEQUENCE [LARGE SCALE GENOMIC DNA]</scope>
    <source>
        <strain evidence="5 6">CGMCC 1.11030</strain>
    </source>
</reference>
<organism evidence="5 6">
    <name type="scientific">Albimonas pacifica</name>
    <dbReference type="NCBI Taxonomy" id="1114924"/>
    <lineage>
        <taxon>Bacteria</taxon>
        <taxon>Pseudomonadati</taxon>
        <taxon>Pseudomonadota</taxon>
        <taxon>Alphaproteobacteria</taxon>
        <taxon>Rhodobacterales</taxon>
        <taxon>Paracoccaceae</taxon>
        <taxon>Albimonas</taxon>
    </lineage>
</organism>
<accession>A0A1I3KZE0</accession>
<feature type="domain" description="HTH deoR-type" evidence="4">
    <location>
        <begin position="38"/>
        <end position="93"/>
    </location>
</feature>
<dbReference type="InterPro" id="IPR050313">
    <property type="entry name" value="Carb_Metab_HTH_regulators"/>
</dbReference>
<dbReference type="SMART" id="SM01134">
    <property type="entry name" value="DeoRC"/>
    <property type="match status" value="1"/>
</dbReference>
<proteinExistence type="predicted"/>
<dbReference type="AlphaFoldDB" id="A0A1I3KZE0"/>
<evidence type="ECO:0000313" key="6">
    <source>
        <dbReference type="Proteomes" id="UP000199377"/>
    </source>
</evidence>
<dbReference type="InterPro" id="IPR014036">
    <property type="entry name" value="DeoR-like_C"/>
</dbReference>
<keyword evidence="1" id="KW-0678">Repressor</keyword>
<dbReference type="Gene3D" id="3.30.750.70">
    <property type="entry name" value="4-hydroxybutyrate coenzyme like domains"/>
    <property type="match status" value="1"/>
</dbReference>
<dbReference type="Gene3D" id="1.10.10.10">
    <property type="entry name" value="Winged helix-like DNA-binding domain superfamily/Winged helix DNA-binding domain"/>
    <property type="match status" value="1"/>
</dbReference>
<protein>
    <submittedName>
        <fullName evidence="5">Transcriptional regulator, DeoR family</fullName>
    </submittedName>
</protein>
<dbReference type="Pfam" id="PF08220">
    <property type="entry name" value="HTH_DeoR"/>
    <property type="match status" value="1"/>
</dbReference>
<dbReference type="SMART" id="SM00420">
    <property type="entry name" value="HTH_DEOR"/>
    <property type="match status" value="1"/>
</dbReference>
<keyword evidence="3" id="KW-0804">Transcription</keyword>
<sequence>MLQRVIARFRPEPRMSLAMGAGSRTFEPPRRRRPEAALSIRRHEILEIARREGRVLVEDLAGRLGVSVQTIRRDLGELADDGRLERVHGGAILPSSVRNIGYEQRRALNGEAKAAIAALCARAIPEEASLFLSIGTSTEAVARALLAHRNLLVVTNNLNVANILTANPSCEIVLTGGSLRRSDGGLVGEMTLQAIERFKVDLAVIGCSALDEDGDILDYDPQEVGVSRRIVRLARRSFLVADHTKLQRSAPVRIASLRDLAGVFTDLPFPEALTRLCRDSSTALEVAWPEGAPASVEDSALA</sequence>
<keyword evidence="6" id="KW-1185">Reference proteome</keyword>
<evidence type="ECO:0000256" key="1">
    <source>
        <dbReference type="ARBA" id="ARBA00022491"/>
    </source>
</evidence>
<gene>
    <name evidence="5" type="ORF">SAMN05216258_109145</name>
</gene>
<dbReference type="PANTHER" id="PTHR30363:SF4">
    <property type="entry name" value="GLYCEROL-3-PHOSPHATE REGULON REPRESSOR"/>
    <property type="match status" value="1"/>
</dbReference>
<evidence type="ECO:0000256" key="2">
    <source>
        <dbReference type="ARBA" id="ARBA00023015"/>
    </source>
</evidence>
<keyword evidence="2" id="KW-0805">Transcription regulation</keyword>
<dbReference type="SUPFAM" id="SSF46785">
    <property type="entry name" value="Winged helix' DNA-binding domain"/>
    <property type="match status" value="1"/>
</dbReference>
<dbReference type="PRINTS" id="PR00037">
    <property type="entry name" value="HTHLACR"/>
</dbReference>
<dbReference type="SUPFAM" id="SSF100950">
    <property type="entry name" value="NagB/RpiA/CoA transferase-like"/>
    <property type="match status" value="1"/>
</dbReference>
<dbReference type="STRING" id="1114924.SAMN05216258_109145"/>
<dbReference type="PANTHER" id="PTHR30363">
    <property type="entry name" value="HTH-TYPE TRANSCRIPTIONAL REGULATOR SRLR-RELATED"/>
    <property type="match status" value="1"/>
</dbReference>
<dbReference type="InterPro" id="IPR001034">
    <property type="entry name" value="DeoR_HTH"/>
</dbReference>
<dbReference type="InterPro" id="IPR036388">
    <property type="entry name" value="WH-like_DNA-bd_sf"/>
</dbReference>
<evidence type="ECO:0000256" key="3">
    <source>
        <dbReference type="ARBA" id="ARBA00023163"/>
    </source>
</evidence>